<evidence type="ECO:0000256" key="4">
    <source>
        <dbReference type="ARBA" id="ARBA00022729"/>
    </source>
</evidence>
<dbReference type="InterPro" id="IPR017853">
    <property type="entry name" value="GH"/>
</dbReference>
<evidence type="ECO:0000259" key="7">
    <source>
        <dbReference type="Pfam" id="PF01120"/>
    </source>
</evidence>
<evidence type="ECO:0000313" key="8">
    <source>
        <dbReference type="EMBL" id="WOC32856.1"/>
    </source>
</evidence>
<evidence type="ECO:0000256" key="1">
    <source>
        <dbReference type="ARBA" id="ARBA00004071"/>
    </source>
</evidence>
<dbReference type="InterPro" id="IPR016286">
    <property type="entry name" value="FUC_metazoa-typ"/>
</dbReference>
<organism evidence="8 9">
    <name type="scientific">Caproicibacterium argilliputei</name>
    <dbReference type="NCBI Taxonomy" id="3030016"/>
    <lineage>
        <taxon>Bacteria</taxon>
        <taxon>Bacillati</taxon>
        <taxon>Bacillota</taxon>
        <taxon>Clostridia</taxon>
        <taxon>Eubacteriales</taxon>
        <taxon>Oscillospiraceae</taxon>
        <taxon>Caproicibacterium</taxon>
    </lineage>
</organism>
<dbReference type="KEGG" id="carl:PXC00_02985"/>
<evidence type="ECO:0000256" key="6">
    <source>
        <dbReference type="ARBA" id="ARBA00023295"/>
    </source>
</evidence>
<dbReference type="SMART" id="SM00812">
    <property type="entry name" value="Alpha_L_fucos"/>
    <property type="match status" value="1"/>
</dbReference>
<reference evidence="8 9" key="1">
    <citation type="submission" date="2024-06" db="EMBL/GenBank/DDBJ databases">
        <title>Caproicibacterium argilliputei sp. nov, a novel caproic acid producing anaerobic bacterium isolated from pit mud.</title>
        <authorList>
            <person name="Xia S."/>
        </authorList>
    </citation>
    <scope>NUCLEOTIDE SEQUENCE [LARGE SCALE GENOMIC DNA]</scope>
    <source>
        <strain evidence="8 9">ZCY20-5</strain>
    </source>
</reference>
<dbReference type="Pfam" id="PF01120">
    <property type="entry name" value="Alpha_L_fucos"/>
    <property type="match status" value="1"/>
</dbReference>
<evidence type="ECO:0000256" key="3">
    <source>
        <dbReference type="ARBA" id="ARBA00012662"/>
    </source>
</evidence>
<dbReference type="SUPFAM" id="SSF51445">
    <property type="entry name" value="(Trans)glycosidases"/>
    <property type="match status" value="1"/>
</dbReference>
<dbReference type="GO" id="GO:0004560">
    <property type="term" value="F:alpha-L-fucosidase activity"/>
    <property type="evidence" value="ECO:0007669"/>
    <property type="project" value="InterPro"/>
</dbReference>
<sequence length="498" mass="57645">MGTESTIPFDEQAYLAEIDRVVGQGPFHDNWDSLAAFEPPRWFREAKFGIFLHWGIYSVPAFNNEWYSRNMYIQGKPEYEHHRETYGAQEQFGYKDFIPQFRAEKFDAAQWAALFRQAGAKYVFPVAEHHDGFQMYRSALSHWNAWEMGPHRDILGELKLALEAQGLTFCTSSHRAEHWFFMSHGKEFPSDIHEPLHRGDFYWPAMPEPNPEDLQSKPYPTEAYLTDWLLRTCELIDRYRPAVLYFDWWIQHEAFKPYLRRLAAYYYNRGAQWGKPTAICYKHDSMMFGSGVVEVERGKFAQAQPFFWQSDTAIANNSWCYTDSLDYKTPRQILLELVDIVSKNGNLLLNVGPKSDGTIPDTDQKILREVGGWLQVNGEAIYGSRPWRKCGEGPTKEAQGQFTDSQEPAYTPADIRFTVHGGSLYCTVLRWPEDGCVTVRSLRLPENQNIPEFHGLIQKLSVLGCTEKPKWTRDTAGLHLQAPFMKSAYPVVIKVEMQ</sequence>
<dbReference type="GO" id="GO:0016139">
    <property type="term" value="P:glycoside catabolic process"/>
    <property type="evidence" value="ECO:0007669"/>
    <property type="project" value="TreeGrafter"/>
</dbReference>
<dbReference type="EC" id="3.2.1.51" evidence="3"/>
<dbReference type="EMBL" id="CP135996">
    <property type="protein sequence ID" value="WOC32856.1"/>
    <property type="molecule type" value="Genomic_DNA"/>
</dbReference>
<name>A0AA97DCC4_9FIRM</name>
<comment type="function">
    <text evidence="1">Alpha-L-fucosidase is responsible for hydrolyzing the alpha-1,6-linked fucose joined to the reducing-end N-acetylglucosamine of the carbohydrate moieties of glycoproteins.</text>
</comment>
<dbReference type="InterPro" id="IPR013780">
    <property type="entry name" value="Glyco_hydro_b"/>
</dbReference>
<dbReference type="Gene3D" id="2.60.40.1180">
    <property type="entry name" value="Golgi alpha-mannosidase II"/>
    <property type="match status" value="1"/>
</dbReference>
<comment type="similarity">
    <text evidence="2">Belongs to the glycosyl hydrolase 29 family.</text>
</comment>
<dbReference type="GO" id="GO:0005764">
    <property type="term" value="C:lysosome"/>
    <property type="evidence" value="ECO:0007669"/>
    <property type="project" value="TreeGrafter"/>
</dbReference>
<evidence type="ECO:0000313" key="9">
    <source>
        <dbReference type="Proteomes" id="UP001300604"/>
    </source>
</evidence>
<accession>A0AA97DCC4</accession>
<proteinExistence type="inferred from homology"/>
<dbReference type="RefSeq" id="WP_275846005.1">
    <property type="nucleotide sequence ID" value="NZ_CP135996.1"/>
</dbReference>
<reference evidence="9" key="2">
    <citation type="submission" date="2024-06" db="EMBL/GenBank/DDBJ databases">
        <title>Caproicibacterium argilliputei sp. nov, a novel caproic acid producing anaerobic bacterium isolated from pit mud.</title>
        <authorList>
            <person name="Zeng C."/>
        </authorList>
    </citation>
    <scope>NUCLEOTIDE SEQUENCE [LARGE SCALE GENOMIC DNA]</scope>
    <source>
        <strain evidence="9">ZCY20-5</strain>
    </source>
</reference>
<evidence type="ECO:0000256" key="5">
    <source>
        <dbReference type="ARBA" id="ARBA00022801"/>
    </source>
</evidence>
<protein>
    <recommendedName>
        <fullName evidence="3">alpha-L-fucosidase</fullName>
        <ecNumber evidence="3">3.2.1.51</ecNumber>
    </recommendedName>
</protein>
<dbReference type="PANTHER" id="PTHR10030">
    <property type="entry name" value="ALPHA-L-FUCOSIDASE"/>
    <property type="match status" value="1"/>
</dbReference>
<keyword evidence="9" id="KW-1185">Reference proteome</keyword>
<keyword evidence="6" id="KW-0326">Glycosidase</keyword>
<gene>
    <name evidence="8" type="ORF">PXC00_02985</name>
</gene>
<keyword evidence="4" id="KW-0732">Signal</keyword>
<dbReference type="AlphaFoldDB" id="A0AA97DCC4"/>
<dbReference type="InterPro" id="IPR000933">
    <property type="entry name" value="Glyco_hydro_29"/>
</dbReference>
<dbReference type="Proteomes" id="UP001300604">
    <property type="component" value="Chromosome"/>
</dbReference>
<dbReference type="Gene3D" id="3.20.20.80">
    <property type="entry name" value="Glycosidases"/>
    <property type="match status" value="1"/>
</dbReference>
<keyword evidence="5" id="KW-0378">Hydrolase</keyword>
<feature type="domain" description="Glycoside hydrolase family 29 N-terminal" evidence="7">
    <location>
        <begin position="21"/>
        <end position="379"/>
    </location>
</feature>
<reference evidence="9" key="3">
    <citation type="submission" date="2024-06" db="EMBL/GenBank/DDBJ databases">
        <authorList>
            <person name="Zeng C."/>
        </authorList>
    </citation>
    <scope>NUCLEOTIDE SEQUENCE [LARGE SCALE GENOMIC DNA]</scope>
    <source>
        <strain evidence="9">ZCY20-5</strain>
    </source>
</reference>
<dbReference type="SMR" id="A0AA97DCC4"/>
<dbReference type="PANTHER" id="PTHR10030:SF37">
    <property type="entry name" value="ALPHA-L-FUCOSIDASE-RELATED"/>
    <property type="match status" value="1"/>
</dbReference>
<dbReference type="GO" id="GO:0006004">
    <property type="term" value="P:fucose metabolic process"/>
    <property type="evidence" value="ECO:0007669"/>
    <property type="project" value="InterPro"/>
</dbReference>
<dbReference type="InterPro" id="IPR057739">
    <property type="entry name" value="Glyco_hydro_29_N"/>
</dbReference>
<dbReference type="PRINTS" id="PR00741">
    <property type="entry name" value="GLHYDRLASE29"/>
</dbReference>
<evidence type="ECO:0000256" key="2">
    <source>
        <dbReference type="ARBA" id="ARBA00007951"/>
    </source>
</evidence>